<evidence type="ECO:0000313" key="3">
    <source>
        <dbReference type="Proteomes" id="UP001216801"/>
    </source>
</evidence>
<proteinExistence type="predicted"/>
<comment type="caution">
    <text evidence="2">The sequence shown here is derived from an EMBL/GenBank/DDBJ whole genome shotgun (WGS) entry which is preliminary data.</text>
</comment>
<evidence type="ECO:0000256" key="1">
    <source>
        <dbReference type="SAM" id="MobiDB-lite"/>
    </source>
</evidence>
<feature type="region of interest" description="Disordered" evidence="1">
    <location>
        <begin position="106"/>
        <end position="126"/>
    </location>
</feature>
<evidence type="ECO:0000313" key="2">
    <source>
        <dbReference type="EMBL" id="MDG0955760.1"/>
    </source>
</evidence>
<dbReference type="AlphaFoldDB" id="A0AAJ1KCL8"/>
<dbReference type="RefSeq" id="WP_277617279.1">
    <property type="nucleotide sequence ID" value="NZ_JARPRP010000041.1"/>
</dbReference>
<organism evidence="2 3">
    <name type="scientific">Bacillus paranthracis</name>
    <dbReference type="NCBI Taxonomy" id="2026186"/>
    <lineage>
        <taxon>Bacteria</taxon>
        <taxon>Bacillati</taxon>
        <taxon>Bacillota</taxon>
        <taxon>Bacilli</taxon>
        <taxon>Bacillales</taxon>
        <taxon>Bacillaceae</taxon>
        <taxon>Bacillus</taxon>
        <taxon>Bacillus cereus group</taxon>
    </lineage>
</organism>
<accession>A0AAJ1KCL8</accession>
<name>A0AAJ1KCL8_9BACI</name>
<protein>
    <submittedName>
        <fullName evidence="2">Uncharacterized protein</fullName>
    </submittedName>
</protein>
<sequence length="126" mass="13904">MKEKDLNISEVRGAKKNISDLQVYGDGDTFALLCKASSQEQGWMKSTKVCNVDGGCVMQVTTQQKNPDGSYAVAEALTYVPGVHIDKESNPRKMVPIRSHKEQVNVFVEQGKRKSQSSLLEGAEEK</sequence>
<dbReference type="EMBL" id="JARPRR010000028">
    <property type="protein sequence ID" value="MDG0955760.1"/>
    <property type="molecule type" value="Genomic_DNA"/>
</dbReference>
<reference evidence="2" key="1">
    <citation type="submission" date="2023-03" db="EMBL/GenBank/DDBJ databases">
        <title>Genetic diversity of Bacillus cereus sensu lato isolates from Slovenia.</title>
        <authorList>
            <person name="Abdelli M."/>
        </authorList>
    </citation>
    <scope>NUCLEOTIDE SEQUENCE</scope>
    <source>
        <strain evidence="2">SIBC39</strain>
    </source>
</reference>
<gene>
    <name evidence="2" type="ORF">P6U19_24650</name>
</gene>
<dbReference type="Proteomes" id="UP001216801">
    <property type="component" value="Unassembled WGS sequence"/>
</dbReference>